<evidence type="ECO:0000313" key="8">
    <source>
        <dbReference type="Proteomes" id="UP000676310"/>
    </source>
</evidence>
<dbReference type="PANTHER" id="PTHR31465">
    <property type="entry name" value="PROTEIN RTA1-RELATED"/>
    <property type="match status" value="1"/>
</dbReference>
<reference evidence="7" key="1">
    <citation type="submission" date="2021-05" db="EMBL/GenBank/DDBJ databases">
        <authorList>
            <person name="Stam R."/>
        </authorList>
    </citation>
    <scope>NUCLEOTIDE SEQUENCE</scope>
    <source>
        <strain evidence="7">CS162</strain>
    </source>
</reference>
<keyword evidence="4 6" id="KW-0472">Membrane</keyword>
<feature type="transmembrane region" description="Helical" evidence="6">
    <location>
        <begin position="66"/>
        <end position="85"/>
    </location>
</feature>
<evidence type="ECO:0000256" key="4">
    <source>
        <dbReference type="ARBA" id="ARBA00023136"/>
    </source>
</evidence>
<dbReference type="EMBL" id="CAJRGZ010000019">
    <property type="protein sequence ID" value="CAG5163261.1"/>
    <property type="molecule type" value="Genomic_DNA"/>
</dbReference>
<evidence type="ECO:0000256" key="1">
    <source>
        <dbReference type="ARBA" id="ARBA00004141"/>
    </source>
</evidence>
<evidence type="ECO:0000313" key="7">
    <source>
        <dbReference type="EMBL" id="CAG5163261.1"/>
    </source>
</evidence>
<organism evidence="7 8">
    <name type="scientific">Alternaria atra</name>
    <dbReference type="NCBI Taxonomy" id="119953"/>
    <lineage>
        <taxon>Eukaryota</taxon>
        <taxon>Fungi</taxon>
        <taxon>Dikarya</taxon>
        <taxon>Ascomycota</taxon>
        <taxon>Pezizomycotina</taxon>
        <taxon>Dothideomycetes</taxon>
        <taxon>Pleosporomycetidae</taxon>
        <taxon>Pleosporales</taxon>
        <taxon>Pleosporineae</taxon>
        <taxon>Pleosporaceae</taxon>
        <taxon>Alternaria</taxon>
        <taxon>Alternaria sect. Ulocladioides</taxon>
    </lineage>
</organism>
<feature type="transmembrane region" description="Helical" evidence="6">
    <location>
        <begin position="219"/>
        <end position="241"/>
    </location>
</feature>
<feature type="compositionally biased region" description="Basic residues" evidence="5">
    <location>
        <begin position="311"/>
        <end position="324"/>
    </location>
</feature>
<keyword evidence="2 6" id="KW-0812">Transmembrane</keyword>
<feature type="transmembrane region" description="Helical" evidence="6">
    <location>
        <begin position="97"/>
        <end position="117"/>
    </location>
</feature>
<dbReference type="GeneID" id="67018279"/>
<dbReference type="OrthoDB" id="4521223at2759"/>
<evidence type="ECO:0000256" key="3">
    <source>
        <dbReference type="ARBA" id="ARBA00022989"/>
    </source>
</evidence>
<dbReference type="PANTHER" id="PTHR31465:SF9">
    <property type="entry name" value="SPHINGOID LONG-CHAIN BASE TRANSPORTER RSB1"/>
    <property type="match status" value="1"/>
</dbReference>
<dbReference type="RefSeq" id="XP_043169951.1">
    <property type="nucleotide sequence ID" value="XM_043314016.1"/>
</dbReference>
<gene>
    <name evidence="7" type="ORF">ALTATR162_LOCUS6395</name>
</gene>
<comment type="subcellular location">
    <subcellularLocation>
        <location evidence="1">Membrane</location>
        <topology evidence="1">Multi-pass membrane protein</topology>
    </subcellularLocation>
</comment>
<feature type="transmembrane region" description="Helical" evidence="6">
    <location>
        <begin position="41"/>
        <end position="59"/>
    </location>
</feature>
<feature type="transmembrane region" description="Helical" evidence="6">
    <location>
        <begin position="179"/>
        <end position="198"/>
    </location>
</feature>
<evidence type="ECO:0008006" key="9">
    <source>
        <dbReference type="Google" id="ProtNLM"/>
    </source>
</evidence>
<evidence type="ECO:0000256" key="2">
    <source>
        <dbReference type="ARBA" id="ARBA00022692"/>
    </source>
</evidence>
<sequence length="330" mass="36660">MAINPWAGCNFDIDPNVSCTLETCCLAQSSFLYIPTWGGNLFFTIYFAVLCLPQLWLGIRYRQPGFAIGMLIGLILEAVGYAGRVMLHNDPFNSNAFLIYLICLTIAPVFISASIYLSIVRIIGLYGKHLSYFKPRTIALIFMTSDFVSLVLQAAGGAIADTSEGDARQTGTNIMVAGLFLQAISLTVFLLYLAYFYLQCRSGGVLDMNPARTACRSRGLFKVFLFSLVLATIAILARSIFRVAELWQGFSGELWNDEVDFMVLDGAMISLAVLLLTVFHPGPAFGDQWHAANWSFRSKPNNDPTSVSESKHRRRRSSHSRHPRKGPELK</sequence>
<dbReference type="GO" id="GO:0005886">
    <property type="term" value="C:plasma membrane"/>
    <property type="evidence" value="ECO:0007669"/>
    <property type="project" value="TreeGrafter"/>
</dbReference>
<feature type="region of interest" description="Disordered" evidence="5">
    <location>
        <begin position="297"/>
        <end position="330"/>
    </location>
</feature>
<evidence type="ECO:0000256" key="6">
    <source>
        <dbReference type="SAM" id="Phobius"/>
    </source>
</evidence>
<comment type="caution">
    <text evidence="7">The sequence shown here is derived from an EMBL/GenBank/DDBJ whole genome shotgun (WGS) entry which is preliminary data.</text>
</comment>
<keyword evidence="3 6" id="KW-1133">Transmembrane helix</keyword>
<feature type="transmembrane region" description="Helical" evidence="6">
    <location>
        <begin position="138"/>
        <end position="159"/>
    </location>
</feature>
<name>A0A8J2I3I9_9PLEO</name>
<evidence type="ECO:0000256" key="5">
    <source>
        <dbReference type="SAM" id="MobiDB-lite"/>
    </source>
</evidence>
<keyword evidence="8" id="KW-1185">Reference proteome</keyword>
<dbReference type="InterPro" id="IPR007568">
    <property type="entry name" value="RTA1"/>
</dbReference>
<proteinExistence type="predicted"/>
<dbReference type="AlphaFoldDB" id="A0A8J2I3I9"/>
<dbReference type="GO" id="GO:0000324">
    <property type="term" value="C:fungal-type vacuole"/>
    <property type="evidence" value="ECO:0007669"/>
    <property type="project" value="TreeGrafter"/>
</dbReference>
<accession>A0A8J2I3I9</accession>
<dbReference type="Proteomes" id="UP000676310">
    <property type="component" value="Unassembled WGS sequence"/>
</dbReference>
<feature type="transmembrane region" description="Helical" evidence="6">
    <location>
        <begin position="261"/>
        <end position="279"/>
    </location>
</feature>
<dbReference type="Pfam" id="PF04479">
    <property type="entry name" value="RTA1"/>
    <property type="match status" value="1"/>
</dbReference>
<protein>
    <recommendedName>
        <fullName evidence="9">RTA1-domain-containing protein</fullName>
    </recommendedName>
</protein>